<proteinExistence type="predicted"/>
<reference evidence="2" key="1">
    <citation type="submission" date="2021-02" db="EMBL/GenBank/DDBJ databases">
        <title>Genome sequence Cadophora malorum strain M34.</title>
        <authorList>
            <person name="Stefanovic E."/>
            <person name="Vu D."/>
            <person name="Scully C."/>
            <person name="Dijksterhuis J."/>
            <person name="Roader J."/>
            <person name="Houbraken J."/>
        </authorList>
    </citation>
    <scope>NUCLEOTIDE SEQUENCE</scope>
    <source>
        <strain evidence="2">M34</strain>
    </source>
</reference>
<evidence type="ECO:0000256" key="1">
    <source>
        <dbReference type="SAM" id="MobiDB-lite"/>
    </source>
</evidence>
<accession>A0A8H7W489</accession>
<dbReference type="AlphaFoldDB" id="A0A8H7W489"/>
<gene>
    <name evidence="2" type="ORF">IFR04_012233</name>
</gene>
<dbReference type="EMBL" id="JAFJYH010000256">
    <property type="protein sequence ID" value="KAG4414627.1"/>
    <property type="molecule type" value="Genomic_DNA"/>
</dbReference>
<evidence type="ECO:0000313" key="2">
    <source>
        <dbReference type="EMBL" id="KAG4414627.1"/>
    </source>
</evidence>
<comment type="caution">
    <text evidence="2">The sequence shown here is derived from an EMBL/GenBank/DDBJ whole genome shotgun (WGS) entry which is preliminary data.</text>
</comment>
<name>A0A8H7W489_9HELO</name>
<evidence type="ECO:0000313" key="3">
    <source>
        <dbReference type="Proteomes" id="UP000664132"/>
    </source>
</evidence>
<feature type="compositionally biased region" description="Acidic residues" evidence="1">
    <location>
        <begin position="14"/>
        <end position="25"/>
    </location>
</feature>
<keyword evidence="3" id="KW-1185">Reference proteome</keyword>
<dbReference type="Proteomes" id="UP000664132">
    <property type="component" value="Unassembled WGS sequence"/>
</dbReference>
<sequence length="114" mass="12827">MREGLRLAEGDLSQVEEEDEEEIDENNARRSVLGRMRDAPRPGRTIGQLLSRSTTEHPQTFSMNGSVVGRGSLEFLKYRGRDEQRPDGVEAGPGAVCTGRSGYRRRWKFCKASK</sequence>
<protein>
    <submittedName>
        <fullName evidence="2">Uncharacterized protein</fullName>
    </submittedName>
</protein>
<organism evidence="2 3">
    <name type="scientific">Cadophora malorum</name>
    <dbReference type="NCBI Taxonomy" id="108018"/>
    <lineage>
        <taxon>Eukaryota</taxon>
        <taxon>Fungi</taxon>
        <taxon>Dikarya</taxon>
        <taxon>Ascomycota</taxon>
        <taxon>Pezizomycotina</taxon>
        <taxon>Leotiomycetes</taxon>
        <taxon>Helotiales</taxon>
        <taxon>Ploettnerulaceae</taxon>
        <taxon>Cadophora</taxon>
    </lineage>
</organism>
<feature type="region of interest" description="Disordered" evidence="1">
    <location>
        <begin position="1"/>
        <end position="47"/>
    </location>
</feature>